<keyword evidence="3" id="KW-1185">Reference proteome</keyword>
<name>A0A411HQ24_9GAMM</name>
<proteinExistence type="predicted"/>
<dbReference type="KEGG" id="xbc:ELE36_07385"/>
<dbReference type="GO" id="GO:0004197">
    <property type="term" value="F:cysteine-type endopeptidase activity"/>
    <property type="evidence" value="ECO:0007669"/>
    <property type="project" value="InterPro"/>
</dbReference>
<sequence length="297" mass="33323">MYDQPHQMQNAIGKLVPHISGKTNLYLIGFAGDSEENVFRNEVEFVEQQFIRRFDAAGHTLLLENNVATLADRPIASLTNLDIALDAVAKKMNRDEDILLLFLTSHGSEDHQLYVDMDPLPLNQIAPEDLAESLNKTPIRWKVIVISACYSGGFIDALKNSTTMIITAAREDRTSFGCGTDSDITWFSKAFFADALNQTDDFAAAFANATQHITEWETRDHEKPSYPQIVSTSLIEEKLKQWRNGIHLGAPVRSFQSRPQKPAPIRAKRVRALSRCPLILLGLPNVENYRDKPASID</sequence>
<feature type="domain" description="Caspase family p20" evidence="1">
    <location>
        <begin position="77"/>
        <end position="149"/>
    </location>
</feature>
<organism evidence="2 3">
    <name type="scientific">Pseudolysobacter antarcticus</name>
    <dbReference type="NCBI Taxonomy" id="2511995"/>
    <lineage>
        <taxon>Bacteria</taxon>
        <taxon>Pseudomonadati</taxon>
        <taxon>Pseudomonadota</taxon>
        <taxon>Gammaproteobacteria</taxon>
        <taxon>Lysobacterales</taxon>
        <taxon>Rhodanobacteraceae</taxon>
        <taxon>Pseudolysobacter</taxon>
    </lineage>
</organism>
<dbReference type="Pfam" id="PF01650">
    <property type="entry name" value="Peptidase_C13"/>
    <property type="match status" value="1"/>
</dbReference>
<accession>A0A411HQ24</accession>
<reference evidence="2 3" key="1">
    <citation type="submission" date="2019-01" db="EMBL/GenBank/DDBJ databases">
        <title>Pseudolysobacter antarctica gen. nov., sp. nov., isolated from Fildes Peninsula, Antarctica.</title>
        <authorList>
            <person name="Wei Z."/>
            <person name="Peng F."/>
        </authorList>
    </citation>
    <scope>NUCLEOTIDE SEQUENCE [LARGE SCALE GENOMIC DNA]</scope>
    <source>
        <strain evidence="2 3">AQ6-296</strain>
    </source>
</reference>
<dbReference type="GO" id="GO:0006508">
    <property type="term" value="P:proteolysis"/>
    <property type="evidence" value="ECO:0007669"/>
    <property type="project" value="InterPro"/>
</dbReference>
<dbReference type="Gene3D" id="3.40.50.1460">
    <property type="match status" value="1"/>
</dbReference>
<dbReference type="OrthoDB" id="345222at2"/>
<protein>
    <submittedName>
        <fullName evidence="2">Peptidase C13</fullName>
    </submittedName>
</protein>
<evidence type="ECO:0000259" key="1">
    <source>
        <dbReference type="PROSITE" id="PS50208"/>
    </source>
</evidence>
<dbReference type="SUPFAM" id="SSF52129">
    <property type="entry name" value="Caspase-like"/>
    <property type="match status" value="1"/>
</dbReference>
<dbReference type="InterPro" id="IPR001096">
    <property type="entry name" value="Peptidase_C13"/>
</dbReference>
<dbReference type="EMBL" id="CP035704">
    <property type="protein sequence ID" value="QBB72609.1"/>
    <property type="molecule type" value="Genomic_DNA"/>
</dbReference>
<dbReference type="InterPro" id="IPR029030">
    <property type="entry name" value="Caspase-like_dom_sf"/>
</dbReference>
<evidence type="ECO:0000313" key="3">
    <source>
        <dbReference type="Proteomes" id="UP000291562"/>
    </source>
</evidence>
<gene>
    <name evidence="2" type="ORF">ELE36_07385</name>
</gene>
<dbReference type="Proteomes" id="UP000291562">
    <property type="component" value="Chromosome"/>
</dbReference>
<dbReference type="InterPro" id="IPR001309">
    <property type="entry name" value="Pept_C14_p20"/>
</dbReference>
<dbReference type="PROSITE" id="PS50208">
    <property type="entry name" value="CASPASE_P20"/>
    <property type="match status" value="1"/>
</dbReference>
<evidence type="ECO:0000313" key="2">
    <source>
        <dbReference type="EMBL" id="QBB72609.1"/>
    </source>
</evidence>
<dbReference type="AlphaFoldDB" id="A0A411HQ24"/>